<dbReference type="Gene3D" id="3.80.30.20">
    <property type="entry name" value="tm_1862 like domain"/>
    <property type="match status" value="1"/>
</dbReference>
<dbReference type="InterPro" id="IPR006158">
    <property type="entry name" value="Cobalamin-bd"/>
</dbReference>
<dbReference type="GO" id="GO:0005829">
    <property type="term" value="C:cytosol"/>
    <property type="evidence" value="ECO:0007669"/>
    <property type="project" value="TreeGrafter"/>
</dbReference>
<evidence type="ECO:0000259" key="9">
    <source>
        <dbReference type="PROSITE" id="PS51918"/>
    </source>
</evidence>
<dbReference type="PROSITE" id="PS51332">
    <property type="entry name" value="B12_BINDING"/>
    <property type="match status" value="1"/>
</dbReference>
<dbReference type="PANTHER" id="PTHR43409:SF7">
    <property type="entry name" value="BLL1977 PROTEIN"/>
    <property type="match status" value="1"/>
</dbReference>
<protein>
    <submittedName>
        <fullName evidence="10">Radical SAM superfamily enzyme YgiQ, UPF0313 family</fullName>
    </submittedName>
</protein>
<evidence type="ECO:0000256" key="6">
    <source>
        <dbReference type="ARBA" id="ARBA00023004"/>
    </source>
</evidence>
<evidence type="ECO:0000256" key="3">
    <source>
        <dbReference type="ARBA" id="ARBA00022679"/>
    </source>
</evidence>
<dbReference type="SUPFAM" id="SSF102114">
    <property type="entry name" value="Radical SAM enzymes"/>
    <property type="match status" value="1"/>
</dbReference>
<dbReference type="SFLD" id="SFLDG01082">
    <property type="entry name" value="B12-binding_domain_containing"/>
    <property type="match status" value="1"/>
</dbReference>
<evidence type="ECO:0000313" key="11">
    <source>
        <dbReference type="Proteomes" id="UP000287853"/>
    </source>
</evidence>
<keyword evidence="5" id="KW-0479">Metal-binding</keyword>
<evidence type="ECO:0000256" key="5">
    <source>
        <dbReference type="ARBA" id="ARBA00022723"/>
    </source>
</evidence>
<dbReference type="InterPro" id="IPR034466">
    <property type="entry name" value="Methyltransferase_Class_B"/>
</dbReference>
<dbReference type="AlphaFoldDB" id="A0A444IU23"/>
<accession>A0A444IU23</accession>
<evidence type="ECO:0000256" key="1">
    <source>
        <dbReference type="ARBA" id="ARBA00001966"/>
    </source>
</evidence>
<keyword evidence="6" id="KW-0408">Iron</keyword>
<dbReference type="SMART" id="SM00729">
    <property type="entry name" value="Elp3"/>
    <property type="match status" value="1"/>
</dbReference>
<name>A0A444IU23_9BACT</name>
<feature type="domain" description="B12-binding" evidence="8">
    <location>
        <begin position="1"/>
        <end position="66"/>
    </location>
</feature>
<comment type="caution">
    <text evidence="10">The sequence shown here is derived from an EMBL/GenBank/DDBJ whole genome shotgun (WGS) entry which is preliminary data.</text>
</comment>
<dbReference type="GO" id="GO:0051539">
    <property type="term" value="F:4 iron, 4 sulfur cluster binding"/>
    <property type="evidence" value="ECO:0007669"/>
    <property type="project" value="UniProtKB-KW"/>
</dbReference>
<evidence type="ECO:0000256" key="7">
    <source>
        <dbReference type="ARBA" id="ARBA00023014"/>
    </source>
</evidence>
<sequence length="371" mass="42914">MGHSIVRSIDLAKEFRARGKTVIMGGYMASLMPEETGKHCDAVVIGDAELVWAKLLEDYRLGCLQPRYEERLQELDPPLPRYELLLDKNIGDFLPVQAGRGCPKSCSFCSVHCLYRNRYYQRPVEAVMRDIHYVRELGFRKFLLLDDNILASPAYLLRLCEEIKPLKMSWYSQCSIDIARHPELLKAVAESGCRVLSFGLESISKESLAAMDKSWADPSQYPTMISAIQNAGIDVSTEMVVGADGDTKESIARTADFIRENKIVVPRFYILTPIPGTDFYAQMLEQGRICNYDLYSYNGTEAVHVPRNMSPEELTAAYWQLYEEVFSLNSIFRRTILRREFRKRPWDFFLYLLVNLYYRYHIKKRITPNIF</sequence>
<evidence type="ECO:0000256" key="2">
    <source>
        <dbReference type="ARBA" id="ARBA00022603"/>
    </source>
</evidence>
<comment type="cofactor">
    <cofactor evidence="1">
        <name>[4Fe-4S] cluster</name>
        <dbReference type="ChEBI" id="CHEBI:49883"/>
    </cofactor>
</comment>
<organism evidence="10 11">
    <name type="scientific">Candidatus Electrothrix aarhusensis</name>
    <dbReference type="NCBI Taxonomy" id="1859131"/>
    <lineage>
        <taxon>Bacteria</taxon>
        <taxon>Pseudomonadati</taxon>
        <taxon>Thermodesulfobacteriota</taxon>
        <taxon>Desulfobulbia</taxon>
        <taxon>Desulfobulbales</taxon>
        <taxon>Desulfobulbaceae</taxon>
        <taxon>Candidatus Electrothrix</taxon>
    </lineage>
</organism>
<reference evidence="10 11" key="1">
    <citation type="submission" date="2017-01" db="EMBL/GenBank/DDBJ databases">
        <title>The cable genome- insights into the physiology and evolution of filamentous bacteria capable of sulfide oxidation via long distance electron transfer.</title>
        <authorList>
            <person name="Schreiber L."/>
            <person name="Bjerg J.T."/>
            <person name="Boggild A."/>
            <person name="Van De Vossenberg J."/>
            <person name="Meysman F."/>
            <person name="Nielsen L.P."/>
            <person name="Schramm A."/>
            <person name="Kjeldsen K.U."/>
        </authorList>
    </citation>
    <scope>NUCLEOTIDE SEQUENCE [LARGE SCALE GENOMIC DNA]</scope>
    <source>
        <strain evidence="10">MCF</strain>
    </source>
</reference>
<dbReference type="EMBL" id="MTKO01000095">
    <property type="protein sequence ID" value="RWX44408.1"/>
    <property type="molecule type" value="Genomic_DNA"/>
</dbReference>
<dbReference type="Gene3D" id="3.40.50.280">
    <property type="entry name" value="Cobalamin-binding domain"/>
    <property type="match status" value="1"/>
</dbReference>
<dbReference type="GO" id="GO:0003824">
    <property type="term" value="F:catalytic activity"/>
    <property type="evidence" value="ECO:0007669"/>
    <property type="project" value="InterPro"/>
</dbReference>
<evidence type="ECO:0000256" key="4">
    <source>
        <dbReference type="ARBA" id="ARBA00022691"/>
    </source>
</evidence>
<dbReference type="CDD" id="cd01335">
    <property type="entry name" value="Radical_SAM"/>
    <property type="match status" value="1"/>
</dbReference>
<dbReference type="PANTHER" id="PTHR43409">
    <property type="entry name" value="ANAEROBIC MAGNESIUM-PROTOPORPHYRIN IX MONOMETHYL ESTER CYCLASE-RELATED"/>
    <property type="match status" value="1"/>
</dbReference>
<dbReference type="InterPro" id="IPR006638">
    <property type="entry name" value="Elp3/MiaA/NifB-like_rSAM"/>
</dbReference>
<evidence type="ECO:0000259" key="8">
    <source>
        <dbReference type="PROSITE" id="PS51332"/>
    </source>
</evidence>
<dbReference type="SFLD" id="SFLDS00029">
    <property type="entry name" value="Radical_SAM"/>
    <property type="match status" value="1"/>
</dbReference>
<dbReference type="InterPro" id="IPR007197">
    <property type="entry name" value="rSAM"/>
</dbReference>
<feature type="domain" description="Radical SAM core" evidence="9">
    <location>
        <begin position="86"/>
        <end position="312"/>
    </location>
</feature>
<keyword evidence="11" id="KW-1185">Reference proteome</keyword>
<dbReference type="InterPro" id="IPR058240">
    <property type="entry name" value="rSAM_sf"/>
</dbReference>
<keyword evidence="7" id="KW-0411">Iron-sulfur</keyword>
<keyword evidence="4" id="KW-0949">S-adenosyl-L-methionine</keyword>
<gene>
    <name evidence="10" type="ORF">H206_02126</name>
</gene>
<dbReference type="InterPro" id="IPR023404">
    <property type="entry name" value="rSAM_horseshoe"/>
</dbReference>
<dbReference type="GO" id="GO:0031419">
    <property type="term" value="F:cobalamin binding"/>
    <property type="evidence" value="ECO:0007669"/>
    <property type="project" value="InterPro"/>
</dbReference>
<keyword evidence="3" id="KW-0808">Transferase</keyword>
<keyword evidence="2" id="KW-0489">Methyltransferase</keyword>
<dbReference type="Pfam" id="PF04055">
    <property type="entry name" value="Radical_SAM"/>
    <property type="match status" value="1"/>
</dbReference>
<evidence type="ECO:0000313" key="10">
    <source>
        <dbReference type="EMBL" id="RWX44408.1"/>
    </source>
</evidence>
<dbReference type="PROSITE" id="PS51918">
    <property type="entry name" value="RADICAL_SAM"/>
    <property type="match status" value="1"/>
</dbReference>
<dbReference type="GO" id="GO:0046872">
    <property type="term" value="F:metal ion binding"/>
    <property type="evidence" value="ECO:0007669"/>
    <property type="project" value="UniProtKB-KW"/>
</dbReference>
<dbReference type="SFLD" id="SFLDG01123">
    <property type="entry name" value="methyltransferase_(Class_B)"/>
    <property type="match status" value="1"/>
</dbReference>
<dbReference type="Proteomes" id="UP000287853">
    <property type="component" value="Unassembled WGS sequence"/>
</dbReference>
<proteinExistence type="predicted"/>
<dbReference type="InterPro" id="IPR051198">
    <property type="entry name" value="BchE-like"/>
</dbReference>